<keyword evidence="1" id="KW-1133">Transmembrane helix</keyword>
<evidence type="ECO:0000313" key="2">
    <source>
        <dbReference type="EMBL" id="MDQ9126952.1"/>
    </source>
</evidence>
<name>A0AAJ2D750_SERFO</name>
<keyword evidence="1" id="KW-0472">Membrane</keyword>
<evidence type="ECO:0000313" key="3">
    <source>
        <dbReference type="Proteomes" id="UP001224622"/>
    </source>
</evidence>
<dbReference type="AlphaFoldDB" id="A0AAJ2D750"/>
<feature type="transmembrane region" description="Helical" evidence="1">
    <location>
        <begin position="46"/>
        <end position="65"/>
    </location>
</feature>
<reference evidence="2" key="1">
    <citation type="submission" date="2023-08" db="EMBL/GenBank/DDBJ databases">
        <title>The Comparative Genomic Analysis of Yersiniaceae from Polar Regions.</title>
        <authorList>
            <person name="Goncharov A."/>
            <person name="Aslanov B."/>
            <person name="Kolodzhieva V."/>
            <person name="Azarov D."/>
            <person name="Mochov A."/>
            <person name="Lebedeva E."/>
        </authorList>
    </citation>
    <scope>NUCLEOTIDE SEQUENCE</scope>
    <source>
        <strain evidence="2">Vf</strain>
    </source>
</reference>
<evidence type="ECO:0000256" key="1">
    <source>
        <dbReference type="SAM" id="Phobius"/>
    </source>
</evidence>
<proteinExistence type="predicted"/>
<keyword evidence="1" id="KW-0812">Transmembrane</keyword>
<accession>A0AAJ2D750</accession>
<dbReference type="RefSeq" id="WP_211136942.1">
    <property type="nucleotide sequence ID" value="NZ_JAVGCU010000017.1"/>
</dbReference>
<feature type="transmembrane region" description="Helical" evidence="1">
    <location>
        <begin position="71"/>
        <end position="90"/>
    </location>
</feature>
<sequence length="113" mass="13188">MKRVKSVDRLLLESYFTRSEIKKIKNNANVFQLDILYSVRDIGRRTFRASIILGVILTIFTIGTVSKDGVFGFGIIVLMCFMVVIPSYFLTPMRLYIKSLYFFVKDRKNEKCK</sequence>
<dbReference type="Proteomes" id="UP001224622">
    <property type="component" value="Unassembled WGS sequence"/>
</dbReference>
<organism evidence="2 3">
    <name type="scientific">Serratia fonticola</name>
    <dbReference type="NCBI Taxonomy" id="47917"/>
    <lineage>
        <taxon>Bacteria</taxon>
        <taxon>Pseudomonadati</taxon>
        <taxon>Pseudomonadota</taxon>
        <taxon>Gammaproteobacteria</taxon>
        <taxon>Enterobacterales</taxon>
        <taxon>Yersiniaceae</taxon>
        <taxon>Serratia</taxon>
    </lineage>
</organism>
<protein>
    <submittedName>
        <fullName evidence="2">Uncharacterized protein</fullName>
    </submittedName>
</protein>
<dbReference type="EMBL" id="JAVIGA010000009">
    <property type="protein sequence ID" value="MDQ9126952.1"/>
    <property type="molecule type" value="Genomic_DNA"/>
</dbReference>
<comment type="caution">
    <text evidence="2">The sequence shown here is derived from an EMBL/GenBank/DDBJ whole genome shotgun (WGS) entry which is preliminary data.</text>
</comment>
<gene>
    <name evidence="2" type="ORF">RDT67_10970</name>
</gene>